<dbReference type="EC" id="5.2.1.8" evidence="1"/>
<protein>
    <submittedName>
        <fullName evidence="1">Peptidyl-prolyl cis-trans isomerase fpr2</fullName>
        <ecNumber evidence="1">5.2.1.8</ecNumber>
    </submittedName>
</protein>
<reference evidence="1" key="1">
    <citation type="journal article" date="2022" name="bioRxiv">
        <title>Population genetic analysis of Ophidiomyces ophidiicola, the causative agent of snake fungal disease, indicates recent introductions to the USA.</title>
        <authorList>
            <person name="Ladner J.T."/>
            <person name="Palmer J.M."/>
            <person name="Ettinger C.L."/>
            <person name="Stajich J.E."/>
            <person name="Farrell T.M."/>
            <person name="Glorioso B.M."/>
            <person name="Lawson B."/>
            <person name="Price S.J."/>
            <person name="Stengle A.G."/>
            <person name="Grear D.A."/>
            <person name="Lorch J.M."/>
        </authorList>
    </citation>
    <scope>NUCLEOTIDE SEQUENCE</scope>
    <source>
        <strain evidence="1">NWHC 24266-5</strain>
    </source>
</reference>
<name>A0ACB8UPW0_9EURO</name>
<accession>A0ACB8UPW0</accession>
<organism evidence="1">
    <name type="scientific">Ophidiomyces ophidiicola</name>
    <dbReference type="NCBI Taxonomy" id="1387563"/>
    <lineage>
        <taxon>Eukaryota</taxon>
        <taxon>Fungi</taxon>
        <taxon>Dikarya</taxon>
        <taxon>Ascomycota</taxon>
        <taxon>Pezizomycotina</taxon>
        <taxon>Eurotiomycetes</taxon>
        <taxon>Eurotiomycetidae</taxon>
        <taxon>Onygenales</taxon>
        <taxon>Onygenaceae</taxon>
        <taxon>Ophidiomyces</taxon>
    </lineage>
</organism>
<evidence type="ECO:0000313" key="1">
    <source>
        <dbReference type="EMBL" id="KAI2382789.1"/>
    </source>
</evidence>
<gene>
    <name evidence="1" type="primary">FPR2_2</name>
    <name evidence="1" type="ORF">LOY88_005733</name>
</gene>
<comment type="caution">
    <text evidence="1">The sequence shown here is derived from an EMBL/GenBank/DDBJ whole genome shotgun (WGS) entry which is preliminary data.</text>
</comment>
<proteinExistence type="predicted"/>
<dbReference type="EMBL" id="JALBCA010000109">
    <property type="protein sequence ID" value="KAI2382789.1"/>
    <property type="molecule type" value="Genomic_DNA"/>
</dbReference>
<sequence length="138" mass="14921">MRLLALLVAAAATTAAIPFPPGLECAELLIELTHREICSRPSMAGDTIKIHYRGTFTNGTEFDSSIGQEPLKFALGQKKVIKGFDEGAMNMCVGDKRKVIIPPLLGYGNKQRGPIPPNSTLIFETELVEIVGVPKEKA</sequence>
<keyword evidence="1" id="KW-0413">Isomerase</keyword>